<dbReference type="InterPro" id="IPR036804">
    <property type="entry name" value="CheR_N_sf"/>
</dbReference>
<dbReference type="GO" id="GO:0008983">
    <property type="term" value="F:protein-glutamate O-methyltransferase activity"/>
    <property type="evidence" value="ECO:0007669"/>
    <property type="project" value="UniProtKB-EC"/>
</dbReference>
<evidence type="ECO:0000256" key="2">
    <source>
        <dbReference type="ARBA" id="ARBA00022603"/>
    </source>
</evidence>
<keyword evidence="4 5" id="KW-0949">S-adenosyl-L-methionine</keyword>
<evidence type="ECO:0000256" key="3">
    <source>
        <dbReference type="ARBA" id="ARBA00022679"/>
    </source>
</evidence>
<keyword evidence="3 5" id="KW-0808">Transferase</keyword>
<evidence type="ECO:0000256" key="1">
    <source>
        <dbReference type="ARBA" id="ARBA00001541"/>
    </source>
</evidence>
<feature type="binding site" evidence="6">
    <location>
        <position position="82"/>
    </location>
    <ligand>
        <name>S-adenosyl-L-methionine</name>
        <dbReference type="ChEBI" id="CHEBI:59789"/>
    </ligand>
</feature>
<dbReference type="InterPro" id="IPR029063">
    <property type="entry name" value="SAM-dependent_MTases_sf"/>
</dbReference>
<dbReference type="Gene3D" id="1.10.155.10">
    <property type="entry name" value="Chemotaxis receptor methyltransferase CheR, N-terminal domain"/>
    <property type="match status" value="1"/>
</dbReference>
<dbReference type="PANTHER" id="PTHR24422">
    <property type="entry name" value="CHEMOTAXIS PROTEIN METHYLTRANSFERASE"/>
    <property type="match status" value="1"/>
</dbReference>
<evidence type="ECO:0000256" key="4">
    <source>
        <dbReference type="ARBA" id="ARBA00022691"/>
    </source>
</evidence>
<reference evidence="8" key="3">
    <citation type="submission" date="2022-12" db="EMBL/GenBank/DDBJ databases">
        <authorList>
            <person name="Sun Q."/>
            <person name="Kim S."/>
        </authorList>
    </citation>
    <scope>NUCLEOTIDE SEQUENCE</scope>
    <source>
        <strain evidence="8">KCTC 12344</strain>
    </source>
</reference>
<evidence type="ECO:0000259" key="7">
    <source>
        <dbReference type="PROSITE" id="PS50123"/>
    </source>
</evidence>
<feature type="binding site" evidence="6">
    <location>
        <position position="76"/>
    </location>
    <ligand>
        <name>S-adenosyl-L-methionine</name>
        <dbReference type="ChEBI" id="CHEBI:59789"/>
    </ligand>
</feature>
<sequence>MGAYPISEPEFAQFQRFIFDIAGITMSDAKKALVSGRLAKRLAHHGMASYAAYLGMLSSGRHQDEVQIAVDLLTTNETYFFREARHFELLKATAEAARPNLRTGAPFRVWSAACSSGEEPYSIAMVLADTLGNTPWEVVGSDISTRVLARARTGHYPMERAAHVPPDYLRRFCLKGIAEQQGTLLVDRTLRSRVTFRQVNLNTALPELGAFDMVFLRNVMIYFNGDTKRQVVARVTAPLKPGGHFVIGHSETLNEISDAVRPVMPSVYKKAA</sequence>
<reference evidence="8" key="1">
    <citation type="journal article" date="2014" name="Int. J. Syst. Evol. Microbiol.">
        <title>Complete genome sequence of Corynebacterium casei LMG S-19264T (=DSM 44701T), isolated from a smear-ripened cheese.</title>
        <authorList>
            <consortium name="US DOE Joint Genome Institute (JGI-PGF)"/>
            <person name="Walter F."/>
            <person name="Albersmeier A."/>
            <person name="Kalinowski J."/>
            <person name="Ruckert C."/>
        </authorList>
    </citation>
    <scope>NUCLEOTIDE SEQUENCE</scope>
    <source>
        <strain evidence="8">KCTC 12344</strain>
    </source>
</reference>
<dbReference type="OrthoDB" id="9816309at2"/>
<dbReference type="InterPro" id="IPR050903">
    <property type="entry name" value="Bact_Chemotaxis_MeTrfase"/>
</dbReference>
<comment type="catalytic activity">
    <reaction evidence="1 5">
        <text>L-glutamyl-[protein] + S-adenosyl-L-methionine = [protein]-L-glutamate 5-O-methyl ester + S-adenosyl-L-homocysteine</text>
        <dbReference type="Rhea" id="RHEA:24452"/>
        <dbReference type="Rhea" id="RHEA-COMP:10208"/>
        <dbReference type="Rhea" id="RHEA-COMP:10311"/>
        <dbReference type="ChEBI" id="CHEBI:29973"/>
        <dbReference type="ChEBI" id="CHEBI:57856"/>
        <dbReference type="ChEBI" id="CHEBI:59789"/>
        <dbReference type="ChEBI" id="CHEBI:82795"/>
        <dbReference type="EC" id="2.1.1.80"/>
    </reaction>
</comment>
<feature type="binding site" evidence="6">
    <location>
        <position position="78"/>
    </location>
    <ligand>
        <name>S-adenosyl-L-methionine</name>
        <dbReference type="ChEBI" id="CHEBI:59789"/>
    </ligand>
</feature>
<dbReference type="EMBL" id="CP038026">
    <property type="protein sequence ID" value="QBQ36359.1"/>
    <property type="molecule type" value="Genomic_DNA"/>
</dbReference>
<dbReference type="Gene3D" id="3.40.50.150">
    <property type="entry name" value="Vaccinia Virus protein VP39"/>
    <property type="match status" value="1"/>
</dbReference>
<name>A0A4P7BG04_9BURK</name>
<evidence type="ECO:0000313" key="11">
    <source>
        <dbReference type="Proteomes" id="UP000619512"/>
    </source>
</evidence>
<dbReference type="InterPro" id="IPR026024">
    <property type="entry name" value="Chemotaxis_MeTrfase_CheR"/>
</dbReference>
<accession>A0A4P7BG04</accession>
<keyword evidence="10" id="KW-1185">Reference proteome</keyword>
<dbReference type="PROSITE" id="PS50123">
    <property type="entry name" value="CHER"/>
    <property type="match status" value="1"/>
</dbReference>
<gene>
    <name evidence="9" type="ORF">E1742_09450</name>
    <name evidence="8" type="ORF">GCM10007388_05480</name>
</gene>
<dbReference type="InterPro" id="IPR022641">
    <property type="entry name" value="CheR_N"/>
</dbReference>
<organism evidence="8 11">
    <name type="scientific">Pseudoduganella plicata</name>
    <dbReference type="NCBI Taxonomy" id="321984"/>
    <lineage>
        <taxon>Bacteria</taxon>
        <taxon>Pseudomonadati</taxon>
        <taxon>Pseudomonadota</taxon>
        <taxon>Betaproteobacteria</taxon>
        <taxon>Burkholderiales</taxon>
        <taxon>Oxalobacteraceae</taxon>
        <taxon>Telluria group</taxon>
        <taxon>Pseudoduganella</taxon>
    </lineage>
</organism>
<dbReference type="InterPro" id="IPR000780">
    <property type="entry name" value="CheR_MeTrfase"/>
</dbReference>
<feature type="binding site" evidence="6">
    <location>
        <begin position="200"/>
        <end position="201"/>
    </location>
    <ligand>
        <name>S-adenosyl-L-methionine</name>
        <dbReference type="ChEBI" id="CHEBI:59789"/>
    </ligand>
</feature>
<evidence type="ECO:0000313" key="8">
    <source>
        <dbReference type="EMBL" id="GGY75817.1"/>
    </source>
</evidence>
<dbReference type="SUPFAM" id="SSF53335">
    <property type="entry name" value="S-adenosyl-L-methionine-dependent methyltransferases"/>
    <property type="match status" value="1"/>
</dbReference>
<dbReference type="PANTHER" id="PTHR24422:SF26">
    <property type="entry name" value="CHEMOTAXIS PROTEIN METHYLTRANSFERASE"/>
    <property type="match status" value="1"/>
</dbReference>
<dbReference type="RefSeq" id="WP_134384642.1">
    <property type="nucleotide sequence ID" value="NZ_BMWW01000001.1"/>
</dbReference>
<dbReference type="PRINTS" id="PR00996">
    <property type="entry name" value="CHERMTFRASE"/>
</dbReference>
<feature type="domain" description="CheR-type methyltransferase" evidence="7">
    <location>
        <begin position="1"/>
        <end position="272"/>
    </location>
</feature>
<dbReference type="Proteomes" id="UP000619512">
    <property type="component" value="Unassembled WGS sequence"/>
</dbReference>
<dbReference type="Pfam" id="PF03705">
    <property type="entry name" value="CheR_N"/>
    <property type="match status" value="1"/>
</dbReference>
<keyword evidence="2 5" id="KW-0489">Methyltransferase</keyword>
<reference evidence="9 10" key="2">
    <citation type="submission" date="2019-03" db="EMBL/GenBank/DDBJ databases">
        <title>Draft Genome Sequences of Six Type Strains of the Genus Massilia.</title>
        <authorList>
            <person name="Miess H."/>
            <person name="Frediansyhah A."/>
            <person name="Gross H."/>
        </authorList>
    </citation>
    <scope>NUCLEOTIDE SEQUENCE [LARGE SCALE GENOMIC DNA]</scope>
    <source>
        <strain evidence="9 10">DSM 17505</strain>
    </source>
</reference>
<dbReference type="EMBL" id="BMWW01000001">
    <property type="protein sequence ID" value="GGY75817.1"/>
    <property type="molecule type" value="Genomic_DNA"/>
</dbReference>
<dbReference type="Pfam" id="PF01739">
    <property type="entry name" value="CheR"/>
    <property type="match status" value="1"/>
</dbReference>
<evidence type="ECO:0000313" key="10">
    <source>
        <dbReference type="Proteomes" id="UP000294359"/>
    </source>
</evidence>
<dbReference type="InterPro" id="IPR022642">
    <property type="entry name" value="CheR_C"/>
</dbReference>
<dbReference type="AlphaFoldDB" id="A0A4P7BG04"/>
<dbReference type="SMART" id="SM00138">
    <property type="entry name" value="MeTrc"/>
    <property type="match status" value="1"/>
</dbReference>
<dbReference type="EC" id="2.1.1.80" evidence="5"/>
<evidence type="ECO:0000313" key="9">
    <source>
        <dbReference type="EMBL" id="QBQ36359.1"/>
    </source>
</evidence>
<feature type="binding site" evidence="6">
    <location>
        <position position="119"/>
    </location>
    <ligand>
        <name>S-adenosyl-L-methionine</name>
        <dbReference type="ChEBI" id="CHEBI:59789"/>
    </ligand>
</feature>
<feature type="binding site" evidence="6">
    <location>
        <position position="142"/>
    </location>
    <ligand>
        <name>S-adenosyl-L-methionine</name>
        <dbReference type="ChEBI" id="CHEBI:59789"/>
    </ligand>
</feature>
<dbReference type="PIRSF" id="PIRSF000410">
    <property type="entry name" value="CheR"/>
    <property type="match status" value="1"/>
</dbReference>
<proteinExistence type="predicted"/>
<dbReference type="CDD" id="cd02440">
    <property type="entry name" value="AdoMet_MTases"/>
    <property type="match status" value="1"/>
</dbReference>
<feature type="binding site" evidence="6">
    <location>
        <begin position="217"/>
        <end position="218"/>
    </location>
    <ligand>
        <name>S-adenosyl-L-methionine</name>
        <dbReference type="ChEBI" id="CHEBI:59789"/>
    </ligand>
</feature>
<dbReference type="Proteomes" id="UP000294359">
    <property type="component" value="Chromosome"/>
</dbReference>
<dbReference type="GO" id="GO:0032259">
    <property type="term" value="P:methylation"/>
    <property type="evidence" value="ECO:0007669"/>
    <property type="project" value="UniProtKB-KW"/>
</dbReference>
<comment type="function">
    <text evidence="5">Methylation of the membrane-bound methyl-accepting chemotaxis proteins (MCP) to form gamma-glutamyl methyl ester residues in MCP.</text>
</comment>
<evidence type="ECO:0000256" key="6">
    <source>
        <dbReference type="PIRSR" id="PIRSR000410-1"/>
    </source>
</evidence>
<evidence type="ECO:0000256" key="5">
    <source>
        <dbReference type="PIRNR" id="PIRNR000410"/>
    </source>
</evidence>
<dbReference type="SUPFAM" id="SSF47757">
    <property type="entry name" value="Chemotaxis receptor methyltransferase CheR, N-terminal domain"/>
    <property type="match status" value="1"/>
</dbReference>
<protein>
    <recommendedName>
        <fullName evidence="5">Chemotaxis protein methyltransferase</fullName>
        <ecNumber evidence="5">2.1.1.80</ecNumber>
    </recommendedName>
</protein>